<dbReference type="RefSeq" id="WP_140047186.1">
    <property type="nucleotide sequence ID" value="NZ_BAAAEV010000001.1"/>
</dbReference>
<evidence type="ECO:0000313" key="1">
    <source>
        <dbReference type="EMBL" id="NIJ24791.1"/>
    </source>
</evidence>
<dbReference type="InterPro" id="IPR038763">
    <property type="entry name" value="DHH_sf"/>
</dbReference>
<dbReference type="SUPFAM" id="SSF64182">
    <property type="entry name" value="DHH phosphoesterases"/>
    <property type="match status" value="1"/>
</dbReference>
<dbReference type="PANTHER" id="PTHR46922">
    <property type="entry name" value="DHHA1 DOMAIN PROTEIN"/>
    <property type="match status" value="1"/>
</dbReference>
<name>A0ABX0U5X6_9SPHN</name>
<protein>
    <submittedName>
        <fullName evidence="1">Oligoribonuclease NrnB/cAMP/cGMP phosphodiesterase (DHH superfamily)</fullName>
    </submittedName>
</protein>
<gene>
    <name evidence="1" type="ORF">FHT01_002333</name>
</gene>
<organism evidence="1 2">
    <name type="scientific">Sphingomonas japonica</name>
    <dbReference type="NCBI Taxonomy" id="511662"/>
    <lineage>
        <taxon>Bacteria</taxon>
        <taxon>Pseudomonadati</taxon>
        <taxon>Pseudomonadota</taxon>
        <taxon>Alphaproteobacteria</taxon>
        <taxon>Sphingomonadales</taxon>
        <taxon>Sphingomonadaceae</taxon>
        <taxon>Sphingomonas</taxon>
    </lineage>
</organism>
<keyword evidence="2" id="KW-1185">Reference proteome</keyword>
<sequence>MTTEAQAPVTVEQNYTPDLVIYHGHCADGFAAAWACWMRWRDQCRYVPANYGEEPPQVDGLNVLIVDFSYKRDVLRSMGQKARSVIVLDHHKTAAAELADWTIDDVAGDFWAGDDPMKSVRHNDDHIGQPIAAIFDMGKSGARLAWEFCHDADAPRLIELVEDRDLWRFQYEDTKPFSLWLRSEPFDFYRFELLDQQLNDARDCDRIMNEAQAMQRFFDAKVEEIASFAHVRAMAEHSPIVVNCPPMFASEVGHALLDKHPAAPFAAMFYDSHNKRMWSLRSRDDRQDVSEIAALWGGGGHRNAAGFSEALASQDVAAAVAATIEMCAKVADAVETQQEADHGAANTGGAQAAADAILALVQREGGK</sequence>
<accession>A0ABX0U5X6</accession>
<dbReference type="EMBL" id="JAASQP010000001">
    <property type="protein sequence ID" value="NIJ24791.1"/>
    <property type="molecule type" value="Genomic_DNA"/>
</dbReference>
<dbReference type="Gene3D" id="3.10.310.30">
    <property type="match status" value="1"/>
</dbReference>
<dbReference type="Proteomes" id="UP000788153">
    <property type="component" value="Unassembled WGS sequence"/>
</dbReference>
<evidence type="ECO:0000313" key="2">
    <source>
        <dbReference type="Proteomes" id="UP000788153"/>
    </source>
</evidence>
<comment type="caution">
    <text evidence="1">The sequence shown here is derived from an EMBL/GenBank/DDBJ whole genome shotgun (WGS) entry which is preliminary data.</text>
</comment>
<dbReference type="PANTHER" id="PTHR46922:SF4">
    <property type="entry name" value="DHHA1 DOMAIN PROTEIN"/>
    <property type="match status" value="1"/>
</dbReference>
<proteinExistence type="predicted"/>
<reference evidence="1 2" key="1">
    <citation type="submission" date="2020-03" db="EMBL/GenBank/DDBJ databases">
        <title>Genomic Encyclopedia of Type Strains, Phase IV (KMG-IV): sequencing the most valuable type-strain genomes for metagenomic binning, comparative biology and taxonomic classification.</title>
        <authorList>
            <person name="Goeker M."/>
        </authorList>
    </citation>
    <scope>NUCLEOTIDE SEQUENCE [LARGE SCALE GENOMIC DNA]</scope>
    <source>
        <strain evidence="1 2">DSM 22753</strain>
    </source>
</reference>